<reference evidence="1" key="1">
    <citation type="submission" date="2021-02" db="EMBL/GenBank/DDBJ databases">
        <authorList>
            <person name="Nowell W R."/>
        </authorList>
    </citation>
    <scope>NUCLEOTIDE SEQUENCE</scope>
</reference>
<protein>
    <submittedName>
        <fullName evidence="1">Uncharacterized protein</fullName>
    </submittedName>
</protein>
<dbReference type="EMBL" id="CAJOBI010319480">
    <property type="protein sequence ID" value="CAF5182710.1"/>
    <property type="molecule type" value="Genomic_DNA"/>
</dbReference>
<comment type="caution">
    <text evidence="1">The sequence shown here is derived from an EMBL/GenBank/DDBJ whole genome shotgun (WGS) entry which is preliminary data.</text>
</comment>
<proteinExistence type="predicted"/>
<dbReference type="Proteomes" id="UP000676336">
    <property type="component" value="Unassembled WGS sequence"/>
</dbReference>
<evidence type="ECO:0000313" key="2">
    <source>
        <dbReference type="Proteomes" id="UP000676336"/>
    </source>
</evidence>
<organism evidence="1 2">
    <name type="scientific">Rotaria magnacalcarata</name>
    <dbReference type="NCBI Taxonomy" id="392030"/>
    <lineage>
        <taxon>Eukaryota</taxon>
        <taxon>Metazoa</taxon>
        <taxon>Spiralia</taxon>
        <taxon>Gnathifera</taxon>
        <taxon>Rotifera</taxon>
        <taxon>Eurotatoria</taxon>
        <taxon>Bdelloidea</taxon>
        <taxon>Philodinida</taxon>
        <taxon>Philodinidae</taxon>
        <taxon>Rotaria</taxon>
    </lineage>
</organism>
<name>A0A8S3HJR6_9BILA</name>
<evidence type="ECO:0000313" key="1">
    <source>
        <dbReference type="EMBL" id="CAF5182710.1"/>
    </source>
</evidence>
<dbReference type="AlphaFoldDB" id="A0A8S3HJR6"/>
<accession>A0A8S3HJR6</accession>
<sequence length="138" mass="16093">MADLQAEIELTVELRKFFNIDLFVQGYYQIRIGIKFAPKIQSATKIEIKSELPSILDESNEQIYPACIFNDCGVSKTFLIIYKNEEVELDDQFNFKLSVIVDAQNITDCFNRMDIQLCLELYFMEKEYSVVDSIDYLS</sequence>
<gene>
    <name evidence="1" type="ORF">SMN809_LOCUS69444</name>
</gene>